<organism evidence="1 2">
    <name type="scientific">Zizania palustris</name>
    <name type="common">Northern wild rice</name>
    <dbReference type="NCBI Taxonomy" id="103762"/>
    <lineage>
        <taxon>Eukaryota</taxon>
        <taxon>Viridiplantae</taxon>
        <taxon>Streptophyta</taxon>
        <taxon>Embryophyta</taxon>
        <taxon>Tracheophyta</taxon>
        <taxon>Spermatophyta</taxon>
        <taxon>Magnoliopsida</taxon>
        <taxon>Liliopsida</taxon>
        <taxon>Poales</taxon>
        <taxon>Poaceae</taxon>
        <taxon>BOP clade</taxon>
        <taxon>Oryzoideae</taxon>
        <taxon>Oryzeae</taxon>
        <taxon>Zizaniinae</taxon>
        <taxon>Zizania</taxon>
    </lineage>
</organism>
<name>A0A8J5STQ0_ZIZPA</name>
<dbReference type="Proteomes" id="UP000729402">
    <property type="component" value="Unassembled WGS sequence"/>
</dbReference>
<gene>
    <name evidence="1" type="ORF">GUJ93_ZPchr0007g6138</name>
</gene>
<comment type="caution">
    <text evidence="1">The sequence shown here is derived from an EMBL/GenBank/DDBJ whole genome shotgun (WGS) entry which is preliminary data.</text>
</comment>
<protein>
    <submittedName>
        <fullName evidence="1">Uncharacterized protein</fullName>
    </submittedName>
</protein>
<reference evidence="1" key="1">
    <citation type="journal article" date="2021" name="bioRxiv">
        <title>Whole Genome Assembly and Annotation of Northern Wild Rice, Zizania palustris L., Supports a Whole Genome Duplication in the Zizania Genus.</title>
        <authorList>
            <person name="Haas M."/>
            <person name="Kono T."/>
            <person name="Macchietto M."/>
            <person name="Millas R."/>
            <person name="McGilp L."/>
            <person name="Shao M."/>
            <person name="Duquette J."/>
            <person name="Hirsch C.N."/>
            <person name="Kimball J."/>
        </authorList>
    </citation>
    <scope>NUCLEOTIDE SEQUENCE</scope>
    <source>
        <tissue evidence="1">Fresh leaf tissue</tissue>
    </source>
</reference>
<dbReference type="AlphaFoldDB" id="A0A8J5STQ0"/>
<keyword evidence="2" id="KW-1185">Reference proteome</keyword>
<dbReference type="EMBL" id="JAAALK010000282">
    <property type="protein sequence ID" value="KAG8079843.1"/>
    <property type="molecule type" value="Genomic_DNA"/>
</dbReference>
<evidence type="ECO:0000313" key="2">
    <source>
        <dbReference type="Proteomes" id="UP000729402"/>
    </source>
</evidence>
<proteinExistence type="predicted"/>
<sequence length="72" mass="7814">MRRPLGVEHKEAILQMAAKQKHITHTLAAAAAAVLTPVVQDATASRGRNEALQAAKNLFCSCFFGFLSCCWL</sequence>
<reference evidence="1" key="2">
    <citation type="submission" date="2021-02" db="EMBL/GenBank/DDBJ databases">
        <authorList>
            <person name="Kimball J.A."/>
            <person name="Haas M.W."/>
            <person name="Macchietto M."/>
            <person name="Kono T."/>
            <person name="Duquette J."/>
            <person name="Shao M."/>
        </authorList>
    </citation>
    <scope>NUCLEOTIDE SEQUENCE</scope>
    <source>
        <tissue evidence="1">Fresh leaf tissue</tissue>
    </source>
</reference>
<accession>A0A8J5STQ0</accession>
<evidence type="ECO:0000313" key="1">
    <source>
        <dbReference type="EMBL" id="KAG8079843.1"/>
    </source>
</evidence>